<sequence>MVKLVQALVDKGAILTLVLDCCHSGEPTRGGDAEVRGLQTGSIDTTQRPKQSLVADELELIQTWEAIAPNNRRKGTAIAGMLPEVKDYVVLAACRLFGICL</sequence>
<organism evidence="1 2">
    <name type="scientific">Desertifilum tharense IPPAS B-1220</name>
    <dbReference type="NCBI Taxonomy" id="1781255"/>
    <lineage>
        <taxon>Bacteria</taxon>
        <taxon>Bacillati</taxon>
        <taxon>Cyanobacteriota</taxon>
        <taxon>Cyanophyceae</taxon>
        <taxon>Desertifilales</taxon>
        <taxon>Desertifilaceae</taxon>
        <taxon>Desertifilum</taxon>
    </lineage>
</organism>
<reference evidence="1 2" key="1">
    <citation type="journal article" date="2016" name="Genome Announc.">
        <title>Draft Genome Sequence of the Thermotolerant Cyanobacterium Desertifilum sp. IPPAS B-1220.</title>
        <authorList>
            <person name="Mironov K.S."/>
            <person name="Sinetova M.A."/>
            <person name="Bolatkhan K."/>
            <person name="Zayadan B.K."/>
            <person name="Ustinova V.V."/>
            <person name="Kupriyanova E.V."/>
            <person name="Skrypnik A.N."/>
            <person name="Gogoleva N.E."/>
            <person name="Gogolev Y.V."/>
            <person name="Los D.A."/>
        </authorList>
    </citation>
    <scope>NUCLEOTIDE SEQUENCE [LARGE SCALE GENOMIC DNA]</scope>
    <source>
        <strain evidence="1 2">IPPAS B-1220</strain>
    </source>
</reference>
<evidence type="ECO:0000313" key="1">
    <source>
        <dbReference type="EMBL" id="XPM65572.1"/>
    </source>
</evidence>
<keyword evidence="2" id="KW-1185">Reference proteome</keyword>
<name>A0ACD5GXS7_9CYAN</name>
<proteinExistence type="predicted"/>
<dbReference type="Proteomes" id="UP000095472">
    <property type="component" value="Chromosome"/>
</dbReference>
<evidence type="ECO:0000313" key="2">
    <source>
        <dbReference type="Proteomes" id="UP000095472"/>
    </source>
</evidence>
<dbReference type="EMBL" id="CP182909">
    <property type="protein sequence ID" value="XPM65572.1"/>
    <property type="molecule type" value="Genomic_DNA"/>
</dbReference>
<protein>
    <submittedName>
        <fullName evidence="1">Uncharacterized protein</fullName>
    </submittedName>
</protein>
<gene>
    <name evidence="1" type="ORF">BH720_007935</name>
</gene>
<accession>A0ACD5GXS7</accession>